<dbReference type="Pfam" id="PF21530">
    <property type="entry name" value="Pif1_2B_dom"/>
    <property type="match status" value="1"/>
</dbReference>
<keyword evidence="2" id="KW-0067">ATP-binding</keyword>
<accession>A0A1C7MLL5</accession>
<name>A0A1C7MLL5_GRIFR</name>
<gene>
    <name evidence="2" type="primary">PIF1_0</name>
    <name evidence="2" type="ORF">A0H81_02877</name>
</gene>
<comment type="caution">
    <text evidence="2">The sequence shown here is derived from an EMBL/GenBank/DDBJ whole genome shotgun (WGS) entry which is preliminary data.</text>
</comment>
<dbReference type="STRING" id="5627.A0A1C7MLL5"/>
<proteinExistence type="predicted"/>
<reference evidence="2 3" key="1">
    <citation type="submission" date="2016-03" db="EMBL/GenBank/DDBJ databases">
        <title>Whole genome sequencing of Grifola frondosa 9006-11.</title>
        <authorList>
            <person name="Min B."/>
            <person name="Park H."/>
            <person name="Kim J.-G."/>
            <person name="Cho H."/>
            <person name="Oh Y.-L."/>
            <person name="Kong W.-S."/>
            <person name="Choi I.-G."/>
        </authorList>
    </citation>
    <scope>NUCLEOTIDE SEQUENCE [LARGE SCALE GENOMIC DNA]</scope>
    <source>
        <strain evidence="2 3">9006-11</strain>
    </source>
</reference>
<keyword evidence="3" id="KW-1185">Reference proteome</keyword>
<dbReference type="OMA" id="FAIQINK"/>
<dbReference type="PANTHER" id="PTHR10492:SF57">
    <property type="entry name" value="ATP-DEPENDENT DNA HELICASE"/>
    <property type="match status" value="1"/>
</dbReference>
<evidence type="ECO:0000313" key="3">
    <source>
        <dbReference type="Proteomes" id="UP000092993"/>
    </source>
</evidence>
<dbReference type="InterPro" id="IPR027417">
    <property type="entry name" value="P-loop_NTPase"/>
</dbReference>
<dbReference type="EMBL" id="LUGG01000002">
    <property type="protein sequence ID" value="OBZ77761.1"/>
    <property type="molecule type" value="Genomic_DNA"/>
</dbReference>
<evidence type="ECO:0000313" key="2">
    <source>
        <dbReference type="EMBL" id="OBZ77761.1"/>
    </source>
</evidence>
<dbReference type="AlphaFoldDB" id="A0A1C7MLL5"/>
<dbReference type="CDD" id="cd18809">
    <property type="entry name" value="SF1_C_RecD"/>
    <property type="match status" value="1"/>
</dbReference>
<sequence length="233" mass="25767">MESLIAALYPGIEQGDKPDQYFLKRTILSSKNDAVDDINHAILEKFPGEKMVLMAADKVIRVENAHYPIEYLNTINVSGLPLAHLALKPGCPLMLLHDLNPANGLCNGTHMILITIKSRVLHCQVLRGNHAGKEVYISRITIKPSSEDLPIPLSRRQFPVHLTFAMTINKAQGQSVINVGLDLHTSVFSHGQLYVALSRCTSPSRIKVLFPLNSDNTTTVNIVYPEVLTNVLN</sequence>
<keyword evidence="2" id="KW-0378">Hydrolase</keyword>
<keyword evidence="2" id="KW-0347">Helicase</keyword>
<dbReference type="InterPro" id="IPR049163">
    <property type="entry name" value="Pif1-like_2B_dom"/>
</dbReference>
<dbReference type="PANTHER" id="PTHR10492">
    <property type="match status" value="1"/>
</dbReference>
<evidence type="ECO:0000259" key="1">
    <source>
        <dbReference type="Pfam" id="PF21530"/>
    </source>
</evidence>
<feature type="domain" description="DNA helicase Pif1-like 2B" evidence="1">
    <location>
        <begin position="70"/>
        <end position="114"/>
    </location>
</feature>
<dbReference type="SUPFAM" id="SSF52540">
    <property type="entry name" value="P-loop containing nucleoside triphosphate hydrolases"/>
    <property type="match status" value="1"/>
</dbReference>
<dbReference type="OrthoDB" id="2641892at2759"/>
<dbReference type="Proteomes" id="UP000092993">
    <property type="component" value="Unassembled WGS sequence"/>
</dbReference>
<organism evidence="2 3">
    <name type="scientific">Grifola frondosa</name>
    <name type="common">Maitake</name>
    <name type="synonym">Polyporus frondosus</name>
    <dbReference type="NCBI Taxonomy" id="5627"/>
    <lineage>
        <taxon>Eukaryota</taxon>
        <taxon>Fungi</taxon>
        <taxon>Dikarya</taxon>
        <taxon>Basidiomycota</taxon>
        <taxon>Agaricomycotina</taxon>
        <taxon>Agaricomycetes</taxon>
        <taxon>Polyporales</taxon>
        <taxon>Grifolaceae</taxon>
        <taxon>Grifola</taxon>
    </lineage>
</organism>
<keyword evidence="2" id="KW-0547">Nucleotide-binding</keyword>
<dbReference type="GO" id="GO:0004386">
    <property type="term" value="F:helicase activity"/>
    <property type="evidence" value="ECO:0007669"/>
    <property type="project" value="UniProtKB-KW"/>
</dbReference>
<protein>
    <submittedName>
        <fullName evidence="2">ATP-dependent DNA helicase PIF1</fullName>
    </submittedName>
</protein>